<dbReference type="RefSeq" id="WP_186963532.1">
    <property type="nucleotide sequence ID" value="NZ_JACOPR010000003.1"/>
</dbReference>
<evidence type="ECO:0000259" key="3">
    <source>
        <dbReference type="Pfam" id="PF13786"/>
    </source>
</evidence>
<reference evidence="4 5" key="1">
    <citation type="submission" date="2020-08" db="EMBL/GenBank/DDBJ databases">
        <title>Genome public.</title>
        <authorList>
            <person name="Liu C."/>
            <person name="Sun Q."/>
        </authorList>
    </citation>
    <scope>NUCLEOTIDE SEQUENCE [LARGE SCALE GENOMIC DNA]</scope>
    <source>
        <strain evidence="4 5">New-38</strain>
    </source>
</reference>
<feature type="transmembrane region" description="Helical" evidence="2">
    <location>
        <begin position="37"/>
        <end position="59"/>
    </location>
</feature>
<dbReference type="EMBL" id="JACOPR010000003">
    <property type="protein sequence ID" value="MBC5730684.1"/>
    <property type="molecule type" value="Genomic_DNA"/>
</dbReference>
<proteinExistence type="predicted"/>
<feature type="region of interest" description="Disordered" evidence="1">
    <location>
        <begin position="192"/>
        <end position="214"/>
    </location>
</feature>
<feature type="domain" description="DUF4179" evidence="3">
    <location>
        <begin position="36"/>
        <end position="130"/>
    </location>
</feature>
<keyword evidence="2" id="KW-0812">Transmembrane</keyword>
<evidence type="ECO:0000313" key="4">
    <source>
        <dbReference type="EMBL" id="MBC5730684.1"/>
    </source>
</evidence>
<protein>
    <submittedName>
        <fullName evidence="4">DUF4179 domain-containing protein</fullName>
    </submittedName>
</protein>
<dbReference type="Gene3D" id="2.60.40.1630">
    <property type="entry name" value="bacillus anthracis domain"/>
    <property type="match status" value="1"/>
</dbReference>
<keyword evidence="2" id="KW-1133">Transmembrane helix</keyword>
<dbReference type="Pfam" id="PF13786">
    <property type="entry name" value="DUF4179"/>
    <property type="match status" value="1"/>
</dbReference>
<accession>A0ABR7HT38</accession>
<evidence type="ECO:0000256" key="1">
    <source>
        <dbReference type="SAM" id="MobiDB-lite"/>
    </source>
</evidence>
<organism evidence="4 5">
    <name type="scientific">Pseudoflavonifractor hominis</name>
    <dbReference type="NCBI Taxonomy" id="2763059"/>
    <lineage>
        <taxon>Bacteria</taxon>
        <taxon>Bacillati</taxon>
        <taxon>Bacillota</taxon>
        <taxon>Clostridia</taxon>
        <taxon>Eubacteriales</taxon>
        <taxon>Oscillospiraceae</taxon>
        <taxon>Pseudoflavonifractor</taxon>
    </lineage>
</organism>
<name>A0ABR7HT38_9FIRM</name>
<comment type="caution">
    <text evidence="4">The sequence shown here is derived from an EMBL/GenBank/DDBJ whole genome shotgun (WGS) entry which is preliminary data.</text>
</comment>
<gene>
    <name evidence="4" type="ORF">H8S34_07525</name>
</gene>
<keyword evidence="5" id="KW-1185">Reference proteome</keyword>
<dbReference type="Proteomes" id="UP000660021">
    <property type="component" value="Unassembled WGS sequence"/>
</dbReference>
<evidence type="ECO:0000256" key="2">
    <source>
        <dbReference type="SAM" id="Phobius"/>
    </source>
</evidence>
<dbReference type="InterPro" id="IPR025436">
    <property type="entry name" value="DUF4179"/>
</dbReference>
<keyword evidence="2" id="KW-0472">Membrane</keyword>
<evidence type="ECO:0000313" key="5">
    <source>
        <dbReference type="Proteomes" id="UP000660021"/>
    </source>
</evidence>
<sequence length="457" mass="50488">MDRRQEYEALLRALEETPPALEYTVQRSLARRRRRRWGMRLGIPAASLAGVFTAFVVLVNTSMPFAMACSGVPGLRELMAAVALSPSLKAAVEHDYAQYIGQSQTDNGITLRLEYLILDQGQISFFMEVEGPYESYLVKAKCLDGAGKELQGGLGISSVSFAGDTLANAVSLVADDSFQFPEEMRMECRVEGQRQTDGIAPEAAPGTGSADGEEPEATFVFTFPMDTQSLNDCRSLPVGDWVEVDGQRLRFGLDSYPTHGRLTVEEHPDNTARLAGMDFYLEDETGRRYEDNPAGSVGAIGNRRMCDTTYFSDPAHLTLYITRLEWLDQGRERVTVDLETGAVEGVLPERVSVYARRVGAKGGEVAFLAPNPPESSETNIVLYQVAQEVRWKDVSGAEQTAWSHSSRSGGEIWPGTPCPEGYFAEIWNLEDCPDTVEIDLHFSRRNMLEQPIAVTLQ</sequence>